<proteinExistence type="inferred from homology"/>
<dbReference type="PANTHER" id="PTHR43115">
    <property type="entry name" value="DEHYDROGENASE/REDUCTASE SDR FAMILY MEMBER 11"/>
    <property type="match status" value="1"/>
</dbReference>
<name>A0A7R8W7Q5_9CRUS</name>
<organism evidence="3">
    <name type="scientific">Cyprideis torosa</name>
    <dbReference type="NCBI Taxonomy" id="163714"/>
    <lineage>
        <taxon>Eukaryota</taxon>
        <taxon>Metazoa</taxon>
        <taxon>Ecdysozoa</taxon>
        <taxon>Arthropoda</taxon>
        <taxon>Crustacea</taxon>
        <taxon>Oligostraca</taxon>
        <taxon>Ostracoda</taxon>
        <taxon>Podocopa</taxon>
        <taxon>Podocopida</taxon>
        <taxon>Cytherocopina</taxon>
        <taxon>Cytheroidea</taxon>
        <taxon>Cytherideidae</taxon>
        <taxon>Cyprideis</taxon>
    </lineage>
</organism>
<sequence length="150" mass="16512">MAPDMSRWVGRVALVTGASAGIGAAICKELVKHGMKVVGCARRVHRIEKLAKELEEGPGLIMPIKCDLSKEEDIQSMFELIKQRWGGIDVCINNAGFAKLETLLSGSWSSWQEVFSVNVLALLLCQKLSIESMRERGVDDGHIININSVY</sequence>
<dbReference type="Pfam" id="PF00106">
    <property type="entry name" value="adh_short"/>
    <property type="match status" value="1"/>
</dbReference>
<keyword evidence="2" id="KW-0560">Oxidoreductase</keyword>
<accession>A0A7R8W7Q5</accession>
<dbReference type="AlphaFoldDB" id="A0A7R8W7Q5"/>
<reference evidence="3" key="1">
    <citation type="submission" date="2020-11" db="EMBL/GenBank/DDBJ databases">
        <authorList>
            <person name="Tran Van P."/>
        </authorList>
    </citation>
    <scope>NUCLEOTIDE SEQUENCE</scope>
</reference>
<evidence type="ECO:0000313" key="3">
    <source>
        <dbReference type="EMBL" id="CAD7223962.1"/>
    </source>
</evidence>
<evidence type="ECO:0000256" key="1">
    <source>
        <dbReference type="ARBA" id="ARBA00006484"/>
    </source>
</evidence>
<comment type="similarity">
    <text evidence="1">Belongs to the short-chain dehydrogenases/reductases (SDR) family.</text>
</comment>
<dbReference type="PRINTS" id="PR00081">
    <property type="entry name" value="GDHRDH"/>
</dbReference>
<dbReference type="SUPFAM" id="SSF51735">
    <property type="entry name" value="NAD(P)-binding Rossmann-fold domains"/>
    <property type="match status" value="1"/>
</dbReference>
<dbReference type="OrthoDB" id="6136459at2759"/>
<dbReference type="InterPro" id="IPR036291">
    <property type="entry name" value="NAD(P)-bd_dom_sf"/>
</dbReference>
<dbReference type="GO" id="GO:0016491">
    <property type="term" value="F:oxidoreductase activity"/>
    <property type="evidence" value="ECO:0007669"/>
    <property type="project" value="UniProtKB-KW"/>
</dbReference>
<gene>
    <name evidence="3" type="ORF">CTOB1V02_LOCUS1934</name>
</gene>
<feature type="non-terminal residue" evidence="3">
    <location>
        <position position="150"/>
    </location>
</feature>
<evidence type="ECO:0000256" key="2">
    <source>
        <dbReference type="ARBA" id="ARBA00023002"/>
    </source>
</evidence>
<protein>
    <submittedName>
        <fullName evidence="3">Uncharacterized protein</fullName>
    </submittedName>
</protein>
<dbReference type="EMBL" id="OB660280">
    <property type="protein sequence ID" value="CAD7223962.1"/>
    <property type="molecule type" value="Genomic_DNA"/>
</dbReference>
<dbReference type="InterPro" id="IPR002347">
    <property type="entry name" value="SDR_fam"/>
</dbReference>
<dbReference type="Gene3D" id="3.40.50.720">
    <property type="entry name" value="NAD(P)-binding Rossmann-like Domain"/>
    <property type="match status" value="1"/>
</dbReference>
<dbReference type="PANTHER" id="PTHR43115:SF4">
    <property type="entry name" value="DEHYDROGENASE_REDUCTASE SDR FAMILY MEMBER 11"/>
    <property type="match status" value="1"/>
</dbReference>